<keyword evidence="3" id="KW-1185">Reference proteome</keyword>
<sequence>MKMLLGLILMMSFSCNTVKQDPSDPLIQLTKKRCFGKCPVYDLYVYKDGLVKYNGIDHVKRRGKHEFTLSEDQLTEIKNVFEAAGFETLESQEKKVRDLPITQVSFQHKKVQFIGNDIPKEVKKGIGLLERIVGI</sequence>
<evidence type="ECO:0000313" key="2">
    <source>
        <dbReference type="EMBL" id="MFD2568841.1"/>
    </source>
</evidence>
<dbReference type="Pfam" id="PF20033">
    <property type="entry name" value="DUF6438"/>
    <property type="match status" value="1"/>
</dbReference>
<gene>
    <name evidence="2" type="ORF">ACFSRZ_15810</name>
</gene>
<evidence type="ECO:0000313" key="3">
    <source>
        <dbReference type="Proteomes" id="UP001597508"/>
    </source>
</evidence>
<proteinExistence type="predicted"/>
<dbReference type="Proteomes" id="UP001597508">
    <property type="component" value="Unassembled WGS sequence"/>
</dbReference>
<dbReference type="PROSITE" id="PS51257">
    <property type="entry name" value="PROKAR_LIPOPROTEIN"/>
    <property type="match status" value="1"/>
</dbReference>
<organism evidence="2 3">
    <name type="scientific">Pseudotenacibaculum haliotis</name>
    <dbReference type="NCBI Taxonomy" id="1862138"/>
    <lineage>
        <taxon>Bacteria</taxon>
        <taxon>Pseudomonadati</taxon>
        <taxon>Bacteroidota</taxon>
        <taxon>Flavobacteriia</taxon>
        <taxon>Flavobacteriales</taxon>
        <taxon>Flavobacteriaceae</taxon>
        <taxon>Pseudotenacibaculum</taxon>
    </lineage>
</organism>
<comment type="caution">
    <text evidence="2">The sequence shown here is derived from an EMBL/GenBank/DDBJ whole genome shotgun (WGS) entry which is preliminary data.</text>
</comment>
<dbReference type="InterPro" id="IPR045497">
    <property type="entry name" value="DUF6438"/>
</dbReference>
<dbReference type="EMBL" id="JBHULH010000012">
    <property type="protein sequence ID" value="MFD2568841.1"/>
    <property type="molecule type" value="Genomic_DNA"/>
</dbReference>
<evidence type="ECO:0000259" key="1">
    <source>
        <dbReference type="Pfam" id="PF20033"/>
    </source>
</evidence>
<name>A0ABW5LXP9_9FLAO</name>
<dbReference type="RefSeq" id="WP_379667547.1">
    <property type="nucleotide sequence ID" value="NZ_JBHULH010000012.1"/>
</dbReference>
<accession>A0ABW5LXP9</accession>
<feature type="domain" description="DUF6438" evidence="1">
    <location>
        <begin position="26"/>
        <end position="126"/>
    </location>
</feature>
<protein>
    <submittedName>
        <fullName evidence="2">DUF6438 domain-containing protein</fullName>
    </submittedName>
</protein>
<reference evidence="3" key="1">
    <citation type="journal article" date="2019" name="Int. J. Syst. Evol. Microbiol.">
        <title>The Global Catalogue of Microorganisms (GCM) 10K type strain sequencing project: providing services to taxonomists for standard genome sequencing and annotation.</title>
        <authorList>
            <consortium name="The Broad Institute Genomics Platform"/>
            <consortium name="The Broad Institute Genome Sequencing Center for Infectious Disease"/>
            <person name="Wu L."/>
            <person name="Ma J."/>
        </authorList>
    </citation>
    <scope>NUCLEOTIDE SEQUENCE [LARGE SCALE GENOMIC DNA]</scope>
    <source>
        <strain evidence="3">KCTC 52127</strain>
    </source>
</reference>